<accession>A0A6I8U0U2</accession>
<dbReference type="InterPro" id="IPR039632">
    <property type="entry name" value="TMEM42"/>
</dbReference>
<reference evidence="1" key="2">
    <citation type="submission" date="2020-05" db="UniProtKB">
        <authorList>
            <consortium name="EnsemblMetazoa"/>
        </authorList>
    </citation>
    <scope>IDENTIFICATION</scope>
    <source>
        <strain evidence="1">LVP_AGWG</strain>
    </source>
</reference>
<dbReference type="AlphaFoldDB" id="A0A6I8U0U2"/>
<organism evidence="1 2">
    <name type="scientific">Aedes aegypti</name>
    <name type="common">Yellowfever mosquito</name>
    <name type="synonym">Culex aegypti</name>
    <dbReference type="NCBI Taxonomy" id="7159"/>
    <lineage>
        <taxon>Eukaryota</taxon>
        <taxon>Metazoa</taxon>
        <taxon>Ecdysozoa</taxon>
        <taxon>Arthropoda</taxon>
        <taxon>Hexapoda</taxon>
        <taxon>Insecta</taxon>
        <taxon>Pterygota</taxon>
        <taxon>Neoptera</taxon>
        <taxon>Endopterygota</taxon>
        <taxon>Diptera</taxon>
        <taxon>Nematocera</taxon>
        <taxon>Culicoidea</taxon>
        <taxon>Culicidae</taxon>
        <taxon>Culicinae</taxon>
        <taxon>Aedini</taxon>
        <taxon>Aedes</taxon>
        <taxon>Stegomyia</taxon>
    </lineage>
</organism>
<dbReference type="PANTHER" id="PTHR31965">
    <property type="entry name" value="TRANSMEMBRANE PROTEIN 42"/>
    <property type="match status" value="1"/>
</dbReference>
<keyword evidence="2" id="KW-1185">Reference proteome</keyword>
<name>A0A6I8U0U2_AEDAE</name>
<dbReference type="PANTHER" id="PTHR31965:SF1">
    <property type="entry name" value="TRANSMEMBRANE PROTEIN 42"/>
    <property type="match status" value="1"/>
</dbReference>
<protein>
    <submittedName>
        <fullName evidence="1">Uncharacterized protein</fullName>
    </submittedName>
</protein>
<proteinExistence type="predicted"/>
<dbReference type="Gene3D" id="1.10.3730.20">
    <property type="match status" value="1"/>
</dbReference>
<sequence length="143" mass="15546">MSVSSDCRMTQSKPYYAIISGLCASSASFFGKLSALGQQLAENAGNKELEFLAQVLCIVIMVLLNACVWRFFVKALHTNGGTLVASLVSAATNYTVSALLGWLIFGERTSVLWWIGTALVLSGLLLIVNDDEDNRDKAKKKEH</sequence>
<dbReference type="EnsemblMetazoa" id="AAEL022123-RA">
    <property type="protein sequence ID" value="AAEL022123-PA"/>
    <property type="gene ID" value="AAEL022123"/>
</dbReference>
<gene>
    <name evidence="1" type="primary">110679481</name>
</gene>
<reference evidence="1 2" key="1">
    <citation type="submission" date="2017-06" db="EMBL/GenBank/DDBJ databases">
        <title>Aedes aegypti genome working group (AGWG) sequencing and assembly.</title>
        <authorList>
            <consortium name="Aedes aegypti Genome Working Group (AGWG)"/>
            <person name="Matthews B.J."/>
        </authorList>
    </citation>
    <scope>NUCLEOTIDE SEQUENCE [LARGE SCALE GENOMIC DNA]</scope>
    <source>
        <strain evidence="1 2">LVP_AGWG</strain>
    </source>
</reference>
<dbReference type="SUPFAM" id="SSF103481">
    <property type="entry name" value="Multidrug resistance efflux transporter EmrE"/>
    <property type="match status" value="1"/>
</dbReference>
<dbReference type="InterPro" id="IPR037185">
    <property type="entry name" value="EmrE-like"/>
</dbReference>
<dbReference type="OrthoDB" id="5854584at2759"/>
<dbReference type="InParanoid" id="A0A6I8U0U2"/>
<evidence type="ECO:0000313" key="2">
    <source>
        <dbReference type="Proteomes" id="UP000008820"/>
    </source>
</evidence>
<evidence type="ECO:0000313" key="1">
    <source>
        <dbReference type="EnsemblMetazoa" id="AAEL022123-PA"/>
    </source>
</evidence>
<dbReference type="Proteomes" id="UP000008820">
    <property type="component" value="Chromosome 3"/>
</dbReference>